<dbReference type="Proteomes" id="UP000051326">
    <property type="component" value="Unassembled WGS sequence"/>
</dbReference>
<dbReference type="PROSITE" id="PS50931">
    <property type="entry name" value="HTH_LYSR"/>
    <property type="match status" value="1"/>
</dbReference>
<evidence type="ECO:0000256" key="1">
    <source>
        <dbReference type="ARBA" id="ARBA00009437"/>
    </source>
</evidence>
<evidence type="ECO:0000259" key="5">
    <source>
        <dbReference type="PROSITE" id="PS50931"/>
    </source>
</evidence>
<dbReference type="GO" id="GO:0043565">
    <property type="term" value="F:sequence-specific DNA binding"/>
    <property type="evidence" value="ECO:0007669"/>
    <property type="project" value="TreeGrafter"/>
</dbReference>
<comment type="similarity">
    <text evidence="1">Belongs to the LysR transcriptional regulatory family.</text>
</comment>
<accession>A0A0N7M5C0</accession>
<dbReference type="Gene3D" id="1.10.10.10">
    <property type="entry name" value="Winged helix-like DNA-binding domain superfamily/Winged helix DNA-binding domain"/>
    <property type="match status" value="1"/>
</dbReference>
<evidence type="ECO:0000256" key="4">
    <source>
        <dbReference type="ARBA" id="ARBA00023163"/>
    </source>
</evidence>
<dbReference type="STRING" id="1396826.PHA8399_04166"/>
<keyword evidence="3" id="KW-0238">DNA-binding</keyword>
<dbReference type="InterPro" id="IPR000847">
    <property type="entry name" value="LysR_HTH_N"/>
</dbReference>
<reference evidence="6 7" key="1">
    <citation type="submission" date="2015-09" db="EMBL/GenBank/DDBJ databases">
        <authorList>
            <consortium name="Swine Surveillance"/>
        </authorList>
    </citation>
    <scope>NUCLEOTIDE SEQUENCE [LARGE SCALE GENOMIC DNA]</scope>
    <source>
        <strain evidence="6 7">CECT 8399</strain>
    </source>
</reference>
<dbReference type="Pfam" id="PF03466">
    <property type="entry name" value="LysR_substrate"/>
    <property type="match status" value="1"/>
</dbReference>
<dbReference type="InterPro" id="IPR036388">
    <property type="entry name" value="WH-like_DNA-bd_sf"/>
</dbReference>
<feature type="domain" description="HTH lysR-type" evidence="5">
    <location>
        <begin position="5"/>
        <end position="62"/>
    </location>
</feature>
<evidence type="ECO:0000256" key="3">
    <source>
        <dbReference type="ARBA" id="ARBA00023125"/>
    </source>
</evidence>
<dbReference type="InterPro" id="IPR005119">
    <property type="entry name" value="LysR_subst-bd"/>
</dbReference>
<gene>
    <name evidence="6" type="primary">gcvA_16</name>
    <name evidence="6" type="ORF">PHA8399_04166</name>
</gene>
<dbReference type="SUPFAM" id="SSF46785">
    <property type="entry name" value="Winged helix' DNA-binding domain"/>
    <property type="match status" value="1"/>
</dbReference>
<dbReference type="FunFam" id="1.10.10.10:FF:000038">
    <property type="entry name" value="Glycine cleavage system transcriptional activator"/>
    <property type="match status" value="1"/>
</dbReference>
<dbReference type="CDD" id="cd08432">
    <property type="entry name" value="PBP2_GcdR_TrpI_HvrB_AmpR_like"/>
    <property type="match status" value="1"/>
</dbReference>
<keyword evidence="2" id="KW-0805">Transcription regulation</keyword>
<dbReference type="GO" id="GO:0003700">
    <property type="term" value="F:DNA-binding transcription factor activity"/>
    <property type="evidence" value="ECO:0007669"/>
    <property type="project" value="InterPro"/>
</dbReference>
<dbReference type="AlphaFoldDB" id="A0A0N7M5C0"/>
<proteinExistence type="inferred from homology"/>
<dbReference type="GO" id="GO:0006351">
    <property type="term" value="P:DNA-templated transcription"/>
    <property type="evidence" value="ECO:0007669"/>
    <property type="project" value="TreeGrafter"/>
</dbReference>
<dbReference type="SUPFAM" id="SSF53850">
    <property type="entry name" value="Periplasmic binding protein-like II"/>
    <property type="match status" value="1"/>
</dbReference>
<dbReference type="InterPro" id="IPR058163">
    <property type="entry name" value="LysR-type_TF_proteobact-type"/>
</dbReference>
<evidence type="ECO:0000256" key="2">
    <source>
        <dbReference type="ARBA" id="ARBA00023015"/>
    </source>
</evidence>
<keyword evidence="4" id="KW-0804">Transcription</keyword>
<evidence type="ECO:0000313" key="6">
    <source>
        <dbReference type="EMBL" id="CUI02010.1"/>
    </source>
</evidence>
<dbReference type="Gene3D" id="3.40.190.10">
    <property type="entry name" value="Periplasmic binding protein-like II"/>
    <property type="match status" value="2"/>
</dbReference>
<dbReference type="PANTHER" id="PTHR30537:SF26">
    <property type="entry name" value="GLYCINE CLEAVAGE SYSTEM TRANSCRIPTIONAL ACTIVATOR"/>
    <property type="match status" value="1"/>
</dbReference>
<dbReference type="EMBL" id="CYSR01000040">
    <property type="protein sequence ID" value="CUI02010.1"/>
    <property type="molecule type" value="Genomic_DNA"/>
</dbReference>
<dbReference type="PRINTS" id="PR00039">
    <property type="entry name" value="HTHLYSR"/>
</dbReference>
<dbReference type="PANTHER" id="PTHR30537">
    <property type="entry name" value="HTH-TYPE TRANSCRIPTIONAL REGULATOR"/>
    <property type="match status" value="1"/>
</dbReference>
<sequence length="303" mass="33284">MMRLPPLNALRAFEAAARHEGFIAAADELFVTRGAISRQVKILEDHIGVQLFHRNARGVELTAAGQRLYPVLTGAFAMMQREVERIAADASELRVICPPTLSIRWLLPQLEQFRAAHPEIKLQLTTDFYSSKGFRGAEYDLGISVENRVGRPPDIEVLPLFEMVLAPACAPSLLPALEAGPEALAGQRLLHESPRRFDWPTWVQHFGVEQVDPASGEAFPNLDMATRAAVMGAGVVMADLVLCQEELARGDLVLPFPEMTCGTPDGAYALIGERQKWHDPKVAAFRDWLLSGPCMAALSALPE</sequence>
<protein>
    <submittedName>
        <fullName evidence="6">Gcv operon activator</fullName>
    </submittedName>
</protein>
<name>A0A0N7M5C0_9RHOB</name>
<dbReference type="Pfam" id="PF00126">
    <property type="entry name" value="HTH_1"/>
    <property type="match status" value="1"/>
</dbReference>
<organism evidence="6 7">
    <name type="scientific">Leisingera aquaemixtae</name>
    <dbReference type="NCBI Taxonomy" id="1396826"/>
    <lineage>
        <taxon>Bacteria</taxon>
        <taxon>Pseudomonadati</taxon>
        <taxon>Pseudomonadota</taxon>
        <taxon>Alphaproteobacteria</taxon>
        <taxon>Rhodobacterales</taxon>
        <taxon>Roseobacteraceae</taxon>
        <taxon>Leisingera</taxon>
    </lineage>
</organism>
<evidence type="ECO:0000313" key="7">
    <source>
        <dbReference type="Proteomes" id="UP000051326"/>
    </source>
</evidence>
<dbReference type="InterPro" id="IPR036390">
    <property type="entry name" value="WH_DNA-bd_sf"/>
</dbReference>